<proteinExistence type="predicted"/>
<dbReference type="Proteomes" id="UP000237968">
    <property type="component" value="Unassembled WGS sequence"/>
</dbReference>
<evidence type="ECO:0000313" key="1">
    <source>
        <dbReference type="EMBL" id="PRP90470.1"/>
    </source>
</evidence>
<evidence type="ECO:0000313" key="2">
    <source>
        <dbReference type="Proteomes" id="UP000237968"/>
    </source>
</evidence>
<dbReference type="InterPro" id="IPR050275">
    <property type="entry name" value="PGM_Phosphatase"/>
</dbReference>
<sequence length="193" mass="21040">MLIRHGRTALNAERRFCGGRSDPPLDARGREQVAALRERFGGELDGLFCSPQRRALETAAVLGPATVVETLRELDHGALEGREIQPTLAEHADFFRAWQRDPTKVAVPGGGESMGALATRVDAGIRSILDQLPGPCSRGQVIAVVGHQLAWAAFVCRALGRPLRDWPQFELRNASANLLAFDGARWSLLGRKL</sequence>
<dbReference type="Pfam" id="PF00300">
    <property type="entry name" value="His_Phos_1"/>
    <property type="match status" value="1"/>
</dbReference>
<name>A0A2S9XCE2_9BACT</name>
<dbReference type="EMBL" id="PVNK01000281">
    <property type="protein sequence ID" value="PRP90470.1"/>
    <property type="molecule type" value="Genomic_DNA"/>
</dbReference>
<dbReference type="SMART" id="SM00855">
    <property type="entry name" value="PGAM"/>
    <property type="match status" value="1"/>
</dbReference>
<dbReference type="Gene3D" id="3.40.50.1240">
    <property type="entry name" value="Phosphoglycerate mutase-like"/>
    <property type="match status" value="1"/>
</dbReference>
<dbReference type="PANTHER" id="PTHR48100:SF1">
    <property type="entry name" value="HISTIDINE PHOSPHATASE FAMILY PROTEIN-RELATED"/>
    <property type="match status" value="1"/>
</dbReference>
<dbReference type="RefSeq" id="WP_106395652.1">
    <property type="nucleotide sequence ID" value="NZ_PVNK01000281.1"/>
</dbReference>
<keyword evidence="2" id="KW-1185">Reference proteome</keyword>
<protein>
    <submittedName>
        <fullName evidence="1">Phosphoserine phosphatase 1</fullName>
        <ecNumber evidence="1">3.1.3.3</ecNumber>
    </submittedName>
</protein>
<dbReference type="InterPro" id="IPR029033">
    <property type="entry name" value="His_PPase_superfam"/>
</dbReference>
<accession>A0A2S9XCE2</accession>
<dbReference type="CDD" id="cd07067">
    <property type="entry name" value="HP_PGM_like"/>
    <property type="match status" value="1"/>
</dbReference>
<dbReference type="EC" id="3.1.3.3" evidence="1"/>
<dbReference type="PANTHER" id="PTHR48100">
    <property type="entry name" value="BROAD-SPECIFICITY PHOSPHATASE YOR283W-RELATED"/>
    <property type="match status" value="1"/>
</dbReference>
<keyword evidence="1" id="KW-0378">Hydrolase</keyword>
<dbReference type="GO" id="GO:0005737">
    <property type="term" value="C:cytoplasm"/>
    <property type="evidence" value="ECO:0007669"/>
    <property type="project" value="TreeGrafter"/>
</dbReference>
<dbReference type="OrthoDB" id="9781415at2"/>
<dbReference type="InterPro" id="IPR013078">
    <property type="entry name" value="His_Pase_superF_clade-1"/>
</dbReference>
<dbReference type="GO" id="GO:0016791">
    <property type="term" value="F:phosphatase activity"/>
    <property type="evidence" value="ECO:0007669"/>
    <property type="project" value="TreeGrafter"/>
</dbReference>
<reference evidence="1 2" key="1">
    <citation type="submission" date="2018-03" db="EMBL/GenBank/DDBJ databases">
        <title>Draft Genome Sequences of the Obligatory Marine Myxobacteria Enhygromyxa salina SWB005.</title>
        <authorList>
            <person name="Poehlein A."/>
            <person name="Moghaddam J.A."/>
            <person name="Harms H."/>
            <person name="Alanjari M."/>
            <person name="Koenig G.M."/>
            <person name="Daniel R."/>
            <person name="Schaeberle T.F."/>
        </authorList>
    </citation>
    <scope>NUCLEOTIDE SEQUENCE [LARGE SCALE GENOMIC DNA]</scope>
    <source>
        <strain evidence="1 2">SWB005</strain>
    </source>
</reference>
<organism evidence="1 2">
    <name type="scientific">Enhygromyxa salina</name>
    <dbReference type="NCBI Taxonomy" id="215803"/>
    <lineage>
        <taxon>Bacteria</taxon>
        <taxon>Pseudomonadati</taxon>
        <taxon>Myxococcota</taxon>
        <taxon>Polyangia</taxon>
        <taxon>Nannocystales</taxon>
        <taxon>Nannocystaceae</taxon>
        <taxon>Enhygromyxa</taxon>
    </lineage>
</organism>
<dbReference type="SUPFAM" id="SSF53254">
    <property type="entry name" value="Phosphoglycerate mutase-like"/>
    <property type="match status" value="1"/>
</dbReference>
<gene>
    <name evidence="1" type="primary">pspA_2</name>
    <name evidence="1" type="ORF">ENSA5_64840</name>
</gene>
<dbReference type="AlphaFoldDB" id="A0A2S9XCE2"/>
<comment type="caution">
    <text evidence="1">The sequence shown here is derived from an EMBL/GenBank/DDBJ whole genome shotgun (WGS) entry which is preliminary data.</text>
</comment>